<dbReference type="HOGENOM" id="CLU_005373_0_2_12"/>
<evidence type="ECO:0000256" key="1">
    <source>
        <dbReference type="ARBA" id="ARBA00008428"/>
    </source>
</evidence>
<dbReference type="SUPFAM" id="SSF48024">
    <property type="entry name" value="N-terminal domain of DnaB helicase"/>
    <property type="match status" value="1"/>
</dbReference>
<dbReference type="GO" id="GO:1990077">
    <property type="term" value="C:primosome complex"/>
    <property type="evidence" value="ECO:0007669"/>
    <property type="project" value="UniProtKB-UniRule"/>
</dbReference>
<comment type="similarity">
    <text evidence="1 12">Belongs to the helicase family. DnaB subfamily.</text>
</comment>
<dbReference type="Pfam" id="PF00772">
    <property type="entry name" value="DnaB"/>
    <property type="match status" value="1"/>
</dbReference>
<dbReference type="InterPro" id="IPR027417">
    <property type="entry name" value="P-loop_NTPase"/>
</dbReference>
<dbReference type="STRING" id="760011.Spico_0697"/>
<dbReference type="eggNOG" id="COG0305">
    <property type="taxonomic scope" value="Bacteria"/>
</dbReference>
<dbReference type="CDD" id="cd00984">
    <property type="entry name" value="DnaB_C"/>
    <property type="match status" value="1"/>
</dbReference>
<evidence type="ECO:0000256" key="11">
    <source>
        <dbReference type="NCBIfam" id="TIGR00665"/>
    </source>
</evidence>
<keyword evidence="9" id="KW-0413">Isomerase</keyword>
<dbReference type="GO" id="GO:0016887">
    <property type="term" value="F:ATP hydrolysis activity"/>
    <property type="evidence" value="ECO:0007669"/>
    <property type="project" value="RHEA"/>
</dbReference>
<keyword evidence="2 12" id="KW-0639">Primosome</keyword>
<dbReference type="InterPro" id="IPR007692">
    <property type="entry name" value="DNA_helicase_DnaB"/>
</dbReference>
<dbReference type="SMART" id="SM00382">
    <property type="entry name" value="AAA"/>
    <property type="match status" value="1"/>
</dbReference>
<evidence type="ECO:0000256" key="7">
    <source>
        <dbReference type="ARBA" id="ARBA00022840"/>
    </source>
</evidence>
<dbReference type="KEGG" id="scc:Spico_0697"/>
<keyword evidence="4 12" id="KW-0547">Nucleotide-binding</keyword>
<keyword evidence="5 12" id="KW-0378">Hydrolase</keyword>
<comment type="catalytic activity">
    <reaction evidence="10 12">
        <text>ATP + H2O = ADP + phosphate + H(+)</text>
        <dbReference type="Rhea" id="RHEA:13065"/>
        <dbReference type="ChEBI" id="CHEBI:15377"/>
        <dbReference type="ChEBI" id="CHEBI:15378"/>
        <dbReference type="ChEBI" id="CHEBI:30616"/>
        <dbReference type="ChEBI" id="CHEBI:43474"/>
        <dbReference type="ChEBI" id="CHEBI:456216"/>
        <dbReference type="EC" id="5.6.2.3"/>
    </reaction>
</comment>
<keyword evidence="8 12" id="KW-0238">DNA-binding</keyword>
<evidence type="ECO:0000256" key="6">
    <source>
        <dbReference type="ARBA" id="ARBA00022806"/>
    </source>
</evidence>
<dbReference type="InterPro" id="IPR007694">
    <property type="entry name" value="DNA_helicase_DnaB-like_C"/>
</dbReference>
<dbReference type="PROSITE" id="PS51199">
    <property type="entry name" value="SF4_HELICASE"/>
    <property type="match status" value="1"/>
</dbReference>
<evidence type="ECO:0000313" key="14">
    <source>
        <dbReference type="EMBL" id="AEC01923.1"/>
    </source>
</evidence>
<evidence type="ECO:0000256" key="3">
    <source>
        <dbReference type="ARBA" id="ARBA00022705"/>
    </source>
</evidence>
<accession>F4GLF3</accession>
<organism evidence="14 15">
    <name type="scientific">Parasphaerochaeta coccoides (strain ATCC BAA-1237 / DSM 17374 / SPN1)</name>
    <name type="common">Sphaerochaeta coccoides</name>
    <dbReference type="NCBI Taxonomy" id="760011"/>
    <lineage>
        <taxon>Bacteria</taxon>
        <taxon>Pseudomonadati</taxon>
        <taxon>Spirochaetota</taxon>
        <taxon>Spirochaetia</taxon>
        <taxon>Spirochaetales</taxon>
        <taxon>Sphaerochaetaceae</taxon>
        <taxon>Parasphaerochaeta</taxon>
    </lineage>
</organism>
<dbReference type="PANTHER" id="PTHR30153:SF2">
    <property type="entry name" value="REPLICATIVE DNA HELICASE"/>
    <property type="match status" value="1"/>
</dbReference>
<dbReference type="OrthoDB" id="9773982at2"/>
<dbReference type="GO" id="GO:0043139">
    <property type="term" value="F:5'-3' DNA helicase activity"/>
    <property type="evidence" value="ECO:0007669"/>
    <property type="project" value="UniProtKB-EC"/>
</dbReference>
<evidence type="ECO:0000259" key="13">
    <source>
        <dbReference type="PROSITE" id="PS51199"/>
    </source>
</evidence>
<dbReference type="InterPro" id="IPR003593">
    <property type="entry name" value="AAA+_ATPase"/>
</dbReference>
<dbReference type="NCBIfam" id="TIGR00665">
    <property type="entry name" value="DnaB"/>
    <property type="match status" value="1"/>
</dbReference>
<dbReference type="EMBL" id="CP002659">
    <property type="protein sequence ID" value="AEC01923.1"/>
    <property type="molecule type" value="Genomic_DNA"/>
</dbReference>
<proteinExistence type="inferred from homology"/>
<dbReference type="InterPro" id="IPR007693">
    <property type="entry name" value="DNA_helicase_DnaB-like_N"/>
</dbReference>
<keyword evidence="3 12" id="KW-0235">DNA replication</keyword>
<dbReference type="Pfam" id="PF03796">
    <property type="entry name" value="DnaB_C"/>
    <property type="match status" value="1"/>
</dbReference>
<evidence type="ECO:0000256" key="5">
    <source>
        <dbReference type="ARBA" id="ARBA00022801"/>
    </source>
</evidence>
<sequence length="456" mass="50967">MASPVSMNVLPHNEDAEKAVLGAVLLNDQLLAEIDFLHADDFYRTGHQELFAAIQEFHQENGSLRVDIITIGEYLSRKNKLSNVGGYAYLSSITSDVPTTTNITYYARIVRDMALRRRLLDVSSRLRTDAFDEAQDIQKLLDEGETRINALNSEGAAGAEYQVMSRLIADTFGRIQKRMDSNDDEGIMSGFHRLDAMTGGFQPSDFIVIGARPSVGKTALALSMVRYMAVHNNIRVGFFSLEMSAIAITERLLSAESKIDFKRFRSAKLLKKNDLAAISEAADKLYEKKICIQDTPNMKLFDLRAQARRMKRKEGAQIIFVDYIGLINPDMDSRIPRHEQIAGVSRAMKSLARELEIPIVCLSQVGRDSAEKEPTLASLRESGSIEQDADVVLLLHRPSLDKKTGAKEEGAPMNLPPPEIQNIKIILAKQRNGEIGDFELGFHGRYVSFVNLETRM</sequence>
<protein>
    <recommendedName>
        <fullName evidence="11 12">Replicative DNA helicase</fullName>
        <ecNumber evidence="11 12">5.6.2.3</ecNumber>
    </recommendedName>
</protein>
<dbReference type="PANTHER" id="PTHR30153">
    <property type="entry name" value="REPLICATIVE DNA HELICASE DNAB"/>
    <property type="match status" value="1"/>
</dbReference>
<evidence type="ECO:0000313" key="15">
    <source>
        <dbReference type="Proteomes" id="UP000007939"/>
    </source>
</evidence>
<keyword evidence="7 12" id="KW-0067">ATP-binding</keyword>
<comment type="function">
    <text evidence="12">The main replicative DNA helicase, it participates in initiation and elongation during chromosome replication. Travels ahead of the DNA replisome, separating dsDNA into templates for DNA synthesis. A processive ATP-dependent 5'-3' DNA helicase it has DNA-dependent ATPase activity.</text>
</comment>
<evidence type="ECO:0000256" key="2">
    <source>
        <dbReference type="ARBA" id="ARBA00022515"/>
    </source>
</evidence>
<dbReference type="Gene3D" id="1.10.860.10">
    <property type="entry name" value="DNAb Helicase, Chain A"/>
    <property type="match status" value="1"/>
</dbReference>
<dbReference type="GO" id="GO:0006269">
    <property type="term" value="P:DNA replication, synthesis of primer"/>
    <property type="evidence" value="ECO:0007669"/>
    <property type="project" value="UniProtKB-UniRule"/>
</dbReference>
<reference evidence="14 15" key="2">
    <citation type="journal article" date="2012" name="Stand. Genomic Sci.">
        <title>Complete genome sequence of the termite hindgut bacterium Spirochaeta coccoides type strain (SPN1(T)), reclassification in the genus Sphaerochaeta as Sphaerochaeta coccoides comb. nov. and emendations of the family Spirochaetaceae and the genus Sphaerochaeta.</title>
        <authorList>
            <person name="Abt B."/>
            <person name="Han C."/>
            <person name="Scheuner C."/>
            <person name="Lu M."/>
            <person name="Lapidus A."/>
            <person name="Nolan M."/>
            <person name="Lucas S."/>
            <person name="Hammon N."/>
            <person name="Deshpande S."/>
            <person name="Cheng J.F."/>
            <person name="Tapia R."/>
            <person name="Goodwin L.A."/>
            <person name="Pitluck S."/>
            <person name="Liolios K."/>
            <person name="Pagani I."/>
            <person name="Ivanova N."/>
            <person name="Mavromatis K."/>
            <person name="Mikhailova N."/>
            <person name="Huntemann M."/>
            <person name="Pati A."/>
            <person name="Chen A."/>
            <person name="Palaniappan K."/>
            <person name="Land M."/>
            <person name="Hauser L."/>
            <person name="Brambilla E.M."/>
            <person name="Rohde M."/>
            <person name="Spring S."/>
            <person name="Gronow S."/>
            <person name="Goker M."/>
            <person name="Woyke T."/>
            <person name="Bristow J."/>
            <person name="Eisen J.A."/>
            <person name="Markowitz V."/>
            <person name="Hugenholtz P."/>
            <person name="Kyrpides N.C."/>
            <person name="Klenk H.P."/>
            <person name="Detter J.C."/>
        </authorList>
    </citation>
    <scope>NUCLEOTIDE SEQUENCE [LARGE SCALE GENOMIC DNA]</scope>
    <source>
        <strain evidence="15">ATCC BAA-1237 / DSM 17374 / SPN1</strain>
    </source>
</reference>
<dbReference type="RefSeq" id="WP_013739319.1">
    <property type="nucleotide sequence ID" value="NC_015436.1"/>
</dbReference>
<dbReference type="Proteomes" id="UP000007939">
    <property type="component" value="Chromosome"/>
</dbReference>
<evidence type="ECO:0000256" key="8">
    <source>
        <dbReference type="ARBA" id="ARBA00023125"/>
    </source>
</evidence>
<evidence type="ECO:0000256" key="4">
    <source>
        <dbReference type="ARBA" id="ARBA00022741"/>
    </source>
</evidence>
<name>F4GLF3_PARC1</name>
<dbReference type="Gene3D" id="3.40.50.300">
    <property type="entry name" value="P-loop containing nucleotide triphosphate hydrolases"/>
    <property type="match status" value="1"/>
</dbReference>
<dbReference type="InterPro" id="IPR036185">
    <property type="entry name" value="DNA_heli_DnaB-like_N_sf"/>
</dbReference>
<dbReference type="AlphaFoldDB" id="F4GLF3"/>
<evidence type="ECO:0000256" key="9">
    <source>
        <dbReference type="ARBA" id="ARBA00023235"/>
    </source>
</evidence>
<dbReference type="EC" id="5.6.2.3" evidence="11 12"/>
<reference evidence="15" key="1">
    <citation type="submission" date="2011-04" db="EMBL/GenBank/DDBJ databases">
        <title>The complete genome of Spirochaeta coccoides DSM 17374.</title>
        <authorList>
            <person name="Lucas S."/>
            <person name="Copeland A."/>
            <person name="Lapidus A."/>
            <person name="Bruce D."/>
            <person name="Goodwin L."/>
            <person name="Pitluck S."/>
            <person name="Peters L."/>
            <person name="Kyrpides N."/>
            <person name="Mavromatis K."/>
            <person name="Pagani I."/>
            <person name="Ivanova N."/>
            <person name="Ovchinnikova G."/>
            <person name="Lu M."/>
            <person name="Detter J.C."/>
            <person name="Tapia R."/>
            <person name="Han C."/>
            <person name="Land M."/>
            <person name="Hauser L."/>
            <person name="Markowitz V."/>
            <person name="Cheng J.-F."/>
            <person name="Hugenholtz P."/>
            <person name="Woyke T."/>
            <person name="Wu D."/>
            <person name="Spring S."/>
            <person name="Schroeder M."/>
            <person name="Brambilla E."/>
            <person name="Klenk H.-P."/>
            <person name="Eisen J.A."/>
        </authorList>
    </citation>
    <scope>NUCLEOTIDE SEQUENCE [LARGE SCALE GENOMIC DNA]</scope>
    <source>
        <strain evidence="15">ATCC BAA-1237 / DSM 17374 / SPN1</strain>
    </source>
</reference>
<feature type="domain" description="SF4 helicase" evidence="13">
    <location>
        <begin position="180"/>
        <end position="456"/>
    </location>
</feature>
<evidence type="ECO:0000256" key="10">
    <source>
        <dbReference type="ARBA" id="ARBA00048954"/>
    </source>
</evidence>
<gene>
    <name evidence="14" type="ordered locus">Spico_0697</name>
</gene>
<evidence type="ECO:0000256" key="12">
    <source>
        <dbReference type="RuleBase" id="RU362085"/>
    </source>
</evidence>
<dbReference type="GO" id="GO:0003677">
    <property type="term" value="F:DNA binding"/>
    <property type="evidence" value="ECO:0007669"/>
    <property type="project" value="UniProtKB-UniRule"/>
</dbReference>
<dbReference type="GO" id="GO:0005829">
    <property type="term" value="C:cytosol"/>
    <property type="evidence" value="ECO:0007669"/>
    <property type="project" value="TreeGrafter"/>
</dbReference>
<dbReference type="SUPFAM" id="SSF52540">
    <property type="entry name" value="P-loop containing nucleoside triphosphate hydrolases"/>
    <property type="match status" value="1"/>
</dbReference>
<dbReference type="InterPro" id="IPR016136">
    <property type="entry name" value="DNA_helicase_N/primase_C"/>
</dbReference>
<keyword evidence="15" id="KW-1185">Reference proteome</keyword>
<keyword evidence="6 12" id="KW-0347">Helicase</keyword>
<dbReference type="GO" id="GO:0005524">
    <property type="term" value="F:ATP binding"/>
    <property type="evidence" value="ECO:0007669"/>
    <property type="project" value="UniProtKB-UniRule"/>
</dbReference>